<feature type="compositionally biased region" description="Basic and acidic residues" evidence="1">
    <location>
        <begin position="25"/>
        <end position="35"/>
    </location>
</feature>
<evidence type="ECO:0000313" key="3">
    <source>
        <dbReference type="Proteomes" id="UP000308707"/>
    </source>
</evidence>
<organism evidence="2 3">
    <name type="scientific">Luteimonas gilva</name>
    <dbReference type="NCBI Taxonomy" id="2572684"/>
    <lineage>
        <taxon>Bacteria</taxon>
        <taxon>Pseudomonadati</taxon>
        <taxon>Pseudomonadota</taxon>
        <taxon>Gammaproteobacteria</taxon>
        <taxon>Lysobacterales</taxon>
        <taxon>Lysobacteraceae</taxon>
        <taxon>Luteimonas</taxon>
    </lineage>
</organism>
<sequence length="62" mass="6600">MAGHDKSAPSAPDPKPGRNPGYAEPHPRDRADAHKPKPAPRPAQPDESDLQRDPEEDGGAGR</sequence>
<dbReference type="EMBL" id="SZUA01000001">
    <property type="protein sequence ID" value="TKR32804.1"/>
    <property type="molecule type" value="Genomic_DNA"/>
</dbReference>
<name>A0A4U5JSP3_9GAMM</name>
<accession>A0A4U5JSP3</accession>
<proteinExistence type="predicted"/>
<evidence type="ECO:0000313" key="2">
    <source>
        <dbReference type="EMBL" id="TKR32804.1"/>
    </source>
</evidence>
<dbReference type="RefSeq" id="WP_137265013.1">
    <property type="nucleotide sequence ID" value="NZ_SZUA01000001.1"/>
</dbReference>
<dbReference type="OrthoDB" id="5976216at2"/>
<evidence type="ECO:0000256" key="1">
    <source>
        <dbReference type="SAM" id="MobiDB-lite"/>
    </source>
</evidence>
<dbReference type="Proteomes" id="UP000308707">
    <property type="component" value="Unassembled WGS sequence"/>
</dbReference>
<gene>
    <name evidence="2" type="ORF">FCE95_00255</name>
</gene>
<comment type="caution">
    <text evidence="2">The sequence shown here is derived from an EMBL/GenBank/DDBJ whole genome shotgun (WGS) entry which is preliminary data.</text>
</comment>
<dbReference type="AlphaFoldDB" id="A0A4U5JSP3"/>
<reference evidence="2 3" key="1">
    <citation type="submission" date="2019-04" db="EMBL/GenBank/DDBJ databases">
        <title>Reference strain of H23.</title>
        <authorList>
            <person name="Luo X."/>
        </authorList>
    </citation>
    <scope>NUCLEOTIDE SEQUENCE [LARGE SCALE GENOMIC DNA]</scope>
    <source>
        <strain evidence="2 3">H23</strain>
    </source>
</reference>
<keyword evidence="3" id="KW-1185">Reference proteome</keyword>
<feature type="region of interest" description="Disordered" evidence="1">
    <location>
        <begin position="1"/>
        <end position="62"/>
    </location>
</feature>
<protein>
    <submittedName>
        <fullName evidence="2">Uncharacterized protein</fullName>
    </submittedName>
</protein>